<sequence>MTNNNEITLYYDQRSSIINISKRLVCGIAMMHFELAARNLGEYGEWQLLDDPNVARYKLKI</sequence>
<keyword evidence="2" id="KW-1185">Reference proteome</keyword>
<name>A0A226BW54_9FIRM</name>
<proteinExistence type="predicted"/>
<dbReference type="AlphaFoldDB" id="A0A226BW54"/>
<comment type="caution">
    <text evidence="1">The sequence shown here is derived from an EMBL/GenBank/DDBJ whole genome shotgun (WGS) entry which is preliminary data.</text>
</comment>
<reference evidence="1 2" key="1">
    <citation type="submission" date="2017-06" db="EMBL/GenBank/DDBJ databases">
        <title>Draft Genome Sequence of Natranaerobius trueperi halophilic, alkalithermophilic bacteria from soda lakes.</title>
        <authorList>
            <person name="Zhao B."/>
        </authorList>
    </citation>
    <scope>NUCLEOTIDE SEQUENCE [LARGE SCALE GENOMIC DNA]</scope>
    <source>
        <strain evidence="1 2">DSM 18760</strain>
    </source>
</reference>
<accession>A0A226BW54</accession>
<organism evidence="1 2">
    <name type="scientific">Natranaerobius trueperi</name>
    <dbReference type="NCBI Taxonomy" id="759412"/>
    <lineage>
        <taxon>Bacteria</taxon>
        <taxon>Bacillati</taxon>
        <taxon>Bacillota</taxon>
        <taxon>Clostridia</taxon>
        <taxon>Natranaerobiales</taxon>
        <taxon>Natranaerobiaceae</taxon>
        <taxon>Natranaerobius</taxon>
    </lineage>
</organism>
<evidence type="ECO:0000313" key="1">
    <source>
        <dbReference type="EMBL" id="OWZ83012.1"/>
    </source>
</evidence>
<gene>
    <name evidence="1" type="ORF">CDO51_10960</name>
</gene>
<dbReference type="EMBL" id="NIQC01000030">
    <property type="protein sequence ID" value="OWZ83012.1"/>
    <property type="molecule type" value="Genomic_DNA"/>
</dbReference>
<dbReference type="Proteomes" id="UP000214588">
    <property type="component" value="Unassembled WGS sequence"/>
</dbReference>
<dbReference type="OrthoDB" id="9814075at2"/>
<protein>
    <submittedName>
        <fullName evidence="1">Uncharacterized protein</fullName>
    </submittedName>
</protein>
<evidence type="ECO:0000313" key="2">
    <source>
        <dbReference type="Proteomes" id="UP000214588"/>
    </source>
</evidence>